<name>A0A0E0FGH0_ORYNI</name>
<dbReference type="Proteomes" id="UP000006591">
    <property type="component" value="Chromosome 1"/>
</dbReference>
<sequence length="371" mass="39491">MAEEAWRERFRQRVAEVDDLFVEAFELLVDNARIHLEAQMLVGDAAAAARARIQLAQGALEDASGKLASAMSLMVGAKLLVLRGGSHDPLMPYHDIGHLGDEYAAEKNACAKLRGAEREAEEACARIGMCSGHLETISLLLDHENLPGVNDLIENERLDAAVDDLLAAIGKVESGKKMANDARLDMAAEAWRARFRERVVEAASRMARMERVQGHLAAAQGHLALAAPLLADNAAAAAARDRIQRVLGALGEASSDLAFAMSVMNGAKLLVFSDVIGIEQLGDQYFPEGNAGVVLHDSVEDVEEAFAMVDSCRSHLDAVLLLLDHPRLPGVDGLIQEELAAADGDLQAAIGNAELGTELAVGARQDVSGAN</sequence>
<reference evidence="1" key="1">
    <citation type="submission" date="2015-04" db="UniProtKB">
        <authorList>
            <consortium name="EnsemblPlants"/>
        </authorList>
    </citation>
    <scope>IDENTIFICATION</scope>
    <source>
        <strain evidence="1">SL10</strain>
    </source>
</reference>
<dbReference type="PANTHER" id="PTHR35356:SF3">
    <property type="entry name" value="OS01G0156300 PROTEIN"/>
    <property type="match status" value="1"/>
</dbReference>
<dbReference type="Pfam" id="PF06533">
    <property type="entry name" value="DUF1110"/>
    <property type="match status" value="2"/>
</dbReference>
<evidence type="ECO:0000313" key="2">
    <source>
        <dbReference type="Proteomes" id="UP000006591"/>
    </source>
</evidence>
<dbReference type="HOGENOM" id="CLU_867071_0_0_1"/>
<protein>
    <submittedName>
        <fullName evidence="1">Uncharacterized protein</fullName>
    </submittedName>
</protein>
<dbReference type="PANTHER" id="PTHR35356">
    <property type="entry name" value="OS01G0156300 PROTEIN-RELATED"/>
    <property type="match status" value="1"/>
</dbReference>
<dbReference type="eggNOG" id="ENOG502R4MU">
    <property type="taxonomic scope" value="Eukaryota"/>
</dbReference>
<dbReference type="Gramene" id="ONIVA01G04140.1">
    <property type="protein sequence ID" value="ONIVA01G04140.1"/>
    <property type="gene ID" value="ONIVA01G04140"/>
</dbReference>
<organism evidence="1">
    <name type="scientific">Oryza nivara</name>
    <name type="common">Indian wild rice</name>
    <name type="synonym">Oryza sativa f. spontanea</name>
    <dbReference type="NCBI Taxonomy" id="4536"/>
    <lineage>
        <taxon>Eukaryota</taxon>
        <taxon>Viridiplantae</taxon>
        <taxon>Streptophyta</taxon>
        <taxon>Embryophyta</taxon>
        <taxon>Tracheophyta</taxon>
        <taxon>Spermatophyta</taxon>
        <taxon>Magnoliopsida</taxon>
        <taxon>Liliopsida</taxon>
        <taxon>Poales</taxon>
        <taxon>Poaceae</taxon>
        <taxon>BOP clade</taxon>
        <taxon>Oryzoideae</taxon>
        <taxon>Oryzeae</taxon>
        <taxon>Oryzinae</taxon>
        <taxon>Oryza</taxon>
    </lineage>
</organism>
<dbReference type="AlphaFoldDB" id="A0A0E0FGH0"/>
<proteinExistence type="predicted"/>
<accession>A0A0E0FGH0</accession>
<evidence type="ECO:0000313" key="1">
    <source>
        <dbReference type="EnsemblPlants" id="ONIVA01G04140.1"/>
    </source>
</evidence>
<dbReference type="InterPro" id="IPR010535">
    <property type="entry name" value="DUF1110"/>
</dbReference>
<dbReference type="EnsemblPlants" id="ONIVA01G04140.1">
    <property type="protein sequence ID" value="ONIVA01G04140.1"/>
    <property type="gene ID" value="ONIVA01G04140"/>
</dbReference>
<dbReference type="OMA" id="AYVSVDW"/>
<keyword evidence="2" id="KW-1185">Reference proteome</keyword>
<reference evidence="1" key="2">
    <citation type="submission" date="2018-04" db="EMBL/GenBank/DDBJ databases">
        <title>OnivRS2 (Oryza nivara Reference Sequence Version 2).</title>
        <authorList>
            <person name="Zhang J."/>
            <person name="Kudrna D."/>
            <person name="Lee S."/>
            <person name="Talag J."/>
            <person name="Rajasekar S."/>
            <person name="Welchert J."/>
            <person name="Hsing Y.-I."/>
            <person name="Wing R.A."/>
        </authorList>
    </citation>
    <scope>NUCLEOTIDE SEQUENCE [LARGE SCALE GENOMIC DNA]</scope>
</reference>